<reference evidence="10 11" key="1">
    <citation type="journal article" date="2010" name="Plant Cell">
        <title>The Chlorella variabilis NC64A genome reveals adaptation to photosymbiosis, coevolution with viruses, and cryptic sex.</title>
        <authorList>
            <person name="Blanc G."/>
            <person name="Duncan G."/>
            <person name="Agarkova I."/>
            <person name="Borodovsky M."/>
            <person name="Gurnon J."/>
            <person name="Kuo A."/>
            <person name="Lindquist E."/>
            <person name="Lucas S."/>
            <person name="Pangilinan J."/>
            <person name="Polle J."/>
            <person name="Salamov A."/>
            <person name="Terry A."/>
            <person name="Yamada T."/>
            <person name="Dunigan D.D."/>
            <person name="Grigoriev I.V."/>
            <person name="Claverie J.M."/>
            <person name="Van Etten J.L."/>
        </authorList>
    </citation>
    <scope>NUCLEOTIDE SEQUENCE [LARGE SCALE GENOMIC DNA]</scope>
    <source>
        <strain evidence="10 11">NC64A</strain>
    </source>
</reference>
<proteinExistence type="inferred from homology"/>
<name>E1ZD06_CHLVA</name>
<dbReference type="PANTHER" id="PTHR43523:SF12">
    <property type="entry name" value="GLUCOSE-1-PHOSPHATE ADENYLYLTRANSFERASE LARGE SUBUNIT 1, CHLOROPLASTIC-RELATED"/>
    <property type="match status" value="1"/>
</dbReference>
<keyword evidence="7" id="KW-0547">Nucleotide-binding</keyword>
<evidence type="ECO:0000256" key="4">
    <source>
        <dbReference type="ARBA" id="ARBA00022533"/>
    </source>
</evidence>
<accession>E1ZD06</accession>
<keyword evidence="5" id="KW-0808">Transferase</keyword>
<dbReference type="AlphaFoldDB" id="E1ZD06"/>
<feature type="domain" description="Nucleotidyl transferase" evidence="9">
    <location>
        <begin position="7"/>
        <end position="280"/>
    </location>
</feature>
<dbReference type="InterPro" id="IPR011831">
    <property type="entry name" value="ADP-Glc_PPase"/>
</dbReference>
<evidence type="ECO:0000256" key="7">
    <source>
        <dbReference type="ARBA" id="ARBA00022741"/>
    </source>
</evidence>
<dbReference type="eggNOG" id="KOG1322">
    <property type="taxonomic scope" value="Eukaryota"/>
</dbReference>
<dbReference type="KEGG" id="cvr:CHLNCDRAFT_144789"/>
<evidence type="ECO:0000256" key="1">
    <source>
        <dbReference type="ARBA" id="ARBA00000956"/>
    </source>
</evidence>
<evidence type="ECO:0000313" key="10">
    <source>
        <dbReference type="EMBL" id="EFN56332.1"/>
    </source>
</evidence>
<dbReference type="SUPFAM" id="SSF51161">
    <property type="entry name" value="Trimeric LpxA-like enzymes"/>
    <property type="match status" value="1"/>
</dbReference>
<dbReference type="STRING" id="554065.E1ZD06"/>
<dbReference type="GO" id="GO:0008878">
    <property type="term" value="F:glucose-1-phosphate adenylyltransferase activity"/>
    <property type="evidence" value="ECO:0007669"/>
    <property type="project" value="UniProtKB-EC"/>
</dbReference>
<comment type="similarity">
    <text evidence="2">Belongs to the bacterial/plant glucose-1-phosphate adenylyltransferase family.</text>
</comment>
<dbReference type="RefSeq" id="XP_005848434.1">
    <property type="nucleotide sequence ID" value="XM_005848372.1"/>
</dbReference>
<dbReference type="PROSITE" id="PS00810">
    <property type="entry name" value="ADP_GLC_PYROPHOSPH_3"/>
    <property type="match status" value="1"/>
</dbReference>
<dbReference type="Gene3D" id="2.160.10.10">
    <property type="entry name" value="Hexapeptide repeat proteins"/>
    <property type="match status" value="1"/>
</dbReference>
<organism evidence="11">
    <name type="scientific">Chlorella variabilis</name>
    <name type="common">Green alga</name>
    <dbReference type="NCBI Taxonomy" id="554065"/>
    <lineage>
        <taxon>Eukaryota</taxon>
        <taxon>Viridiplantae</taxon>
        <taxon>Chlorophyta</taxon>
        <taxon>core chlorophytes</taxon>
        <taxon>Trebouxiophyceae</taxon>
        <taxon>Chlorellales</taxon>
        <taxon>Chlorellaceae</taxon>
        <taxon>Chlorella clade</taxon>
        <taxon>Chlorella</taxon>
    </lineage>
</organism>
<dbReference type="EMBL" id="GL433842">
    <property type="protein sequence ID" value="EFN56332.1"/>
    <property type="molecule type" value="Genomic_DNA"/>
</dbReference>
<dbReference type="InterPro" id="IPR029044">
    <property type="entry name" value="Nucleotide-diphossugar_trans"/>
</dbReference>
<dbReference type="InterPro" id="IPR005836">
    <property type="entry name" value="ADP_Glu_pyroP_CS"/>
</dbReference>
<dbReference type="InParanoid" id="E1ZD06"/>
<keyword evidence="11" id="KW-1185">Reference proteome</keyword>
<dbReference type="InterPro" id="IPR011004">
    <property type="entry name" value="Trimer_LpxA-like_sf"/>
</dbReference>
<evidence type="ECO:0000256" key="5">
    <source>
        <dbReference type="ARBA" id="ARBA00022679"/>
    </source>
</evidence>
<evidence type="ECO:0000256" key="6">
    <source>
        <dbReference type="ARBA" id="ARBA00022695"/>
    </source>
</evidence>
<gene>
    <name evidence="10" type="ORF">CHLNCDRAFT_144789</name>
</gene>
<evidence type="ECO:0000256" key="2">
    <source>
        <dbReference type="ARBA" id="ARBA00010443"/>
    </source>
</evidence>
<dbReference type="GO" id="GO:0005524">
    <property type="term" value="F:ATP binding"/>
    <property type="evidence" value="ECO:0007669"/>
    <property type="project" value="UniProtKB-KW"/>
</dbReference>
<dbReference type="InterPro" id="IPR005835">
    <property type="entry name" value="NTP_transferase_dom"/>
</dbReference>
<dbReference type="GO" id="GO:0005978">
    <property type="term" value="P:glycogen biosynthetic process"/>
    <property type="evidence" value="ECO:0007669"/>
    <property type="project" value="InterPro"/>
</dbReference>
<keyword evidence="6" id="KW-0548">Nucleotidyltransferase</keyword>
<comment type="catalytic activity">
    <reaction evidence="1">
        <text>alpha-D-glucose 1-phosphate + ATP + H(+) = ADP-alpha-D-glucose + diphosphate</text>
        <dbReference type="Rhea" id="RHEA:12120"/>
        <dbReference type="ChEBI" id="CHEBI:15378"/>
        <dbReference type="ChEBI" id="CHEBI:30616"/>
        <dbReference type="ChEBI" id="CHEBI:33019"/>
        <dbReference type="ChEBI" id="CHEBI:57498"/>
        <dbReference type="ChEBI" id="CHEBI:58601"/>
        <dbReference type="EC" id="2.7.7.27"/>
    </reaction>
</comment>
<evidence type="ECO:0000259" key="9">
    <source>
        <dbReference type="Pfam" id="PF00483"/>
    </source>
</evidence>
<dbReference type="EC" id="2.7.7.27" evidence="3"/>
<evidence type="ECO:0000256" key="8">
    <source>
        <dbReference type="ARBA" id="ARBA00022840"/>
    </source>
</evidence>
<dbReference type="PROSITE" id="PS00809">
    <property type="entry name" value="ADP_GLC_PYROPHOSPH_2"/>
    <property type="match status" value="1"/>
</dbReference>
<keyword evidence="4" id="KW-0021">Allosteric enzyme</keyword>
<dbReference type="Pfam" id="PF25247">
    <property type="entry name" value="LbH_GLGC"/>
    <property type="match status" value="1"/>
</dbReference>
<dbReference type="CDD" id="cd04651">
    <property type="entry name" value="LbH_G1P_AT_C"/>
    <property type="match status" value="1"/>
</dbReference>
<dbReference type="PANTHER" id="PTHR43523">
    <property type="entry name" value="GLUCOSE-1-PHOSPHATE ADENYLYLTRANSFERASE-RELATED"/>
    <property type="match status" value="1"/>
</dbReference>
<sequence length="433" mass="47087">MSRTVRGVILAGGETKNPLTKYRAMPAVPLGSSLLMVDVPVNNCLQAGINKIYVLTQFQSHTLNSHIAASYPPMKLGAPDQQAWVDVLAAQQTVTEREWYQGSADAVRKNLGELKDEARGITPARDYVILSGSAVYKMDFQKLVAFHREKNADVTIAMHTCGEADARTKGIAQVHPSSGKVMKFLEKPTADDLGSLRREDAAAAPGAEFLASMGIYVFKREALFRQAGVLIDRPQLVHIGHHVIPNALAQEMKVYAYQHDGYWHDVSSLKDFFETNLDLADPDALMGTIDDMTGRRGASLPPAMMQDVELDRVIVGDGSVLVGCKISNSVLGESTYVGRGTIVENALILGNGAWMSDLDRKQALERGDRVYGVGDNCFLRRCVVDENATIGNNVQIINKSGVAEADRSESGFMVQDGIVVVMRNAVLPDGIVI</sequence>
<dbReference type="GeneID" id="17355815"/>
<dbReference type="Pfam" id="PF00483">
    <property type="entry name" value="NTP_transferase"/>
    <property type="match status" value="1"/>
</dbReference>
<evidence type="ECO:0000256" key="3">
    <source>
        <dbReference type="ARBA" id="ARBA00012460"/>
    </source>
</evidence>
<dbReference type="Gene3D" id="3.90.550.10">
    <property type="entry name" value="Spore Coat Polysaccharide Biosynthesis Protein SpsA, Chain A"/>
    <property type="match status" value="1"/>
</dbReference>
<dbReference type="SUPFAM" id="SSF53448">
    <property type="entry name" value="Nucleotide-diphospho-sugar transferases"/>
    <property type="match status" value="1"/>
</dbReference>
<evidence type="ECO:0000313" key="11">
    <source>
        <dbReference type="Proteomes" id="UP000008141"/>
    </source>
</evidence>
<dbReference type="Proteomes" id="UP000008141">
    <property type="component" value="Unassembled WGS sequence"/>
</dbReference>
<keyword evidence="8" id="KW-0067">ATP-binding</keyword>
<dbReference type="OrthoDB" id="424572at2759"/>
<protein>
    <recommendedName>
        <fullName evidence="3">glucose-1-phosphate adenylyltransferase</fullName>
        <ecNumber evidence="3">2.7.7.27</ecNumber>
    </recommendedName>
</protein>